<dbReference type="Pfam" id="PF00392">
    <property type="entry name" value="GntR"/>
    <property type="match status" value="1"/>
</dbReference>
<dbReference type="PRINTS" id="PR00035">
    <property type="entry name" value="HTHGNTR"/>
</dbReference>
<sequence>MKKYSDQIYEEIMARIVSGALPEGERLPAESEMAETFGVSRPVIREALARLRADGVIVSRHGSGSYVQRKPAVDFLQLAPIGGVADLLRAYEYRVALEGEVAWLAAERRTETDLRLLSAALKDMRAAMDERRVGAEADLRFHRAIAAATKNPLFEFSMQALSEYIAEGVALTRKLSLKVGRARLELVQAEHERIYQAVRAHDSAGAREAMRSHIDNARLRMLTEEPQQG</sequence>
<evidence type="ECO:0000259" key="7">
    <source>
        <dbReference type="PROSITE" id="PS50949"/>
    </source>
</evidence>
<feature type="domain" description="HTH gntR-type" evidence="7">
    <location>
        <begin position="2"/>
        <end position="70"/>
    </location>
</feature>
<dbReference type="EMBL" id="CAADIZ010000003">
    <property type="protein sequence ID" value="VFS21292.1"/>
    <property type="molecule type" value="Genomic_DNA"/>
</dbReference>
<dbReference type="Gene3D" id="1.10.10.10">
    <property type="entry name" value="Winged helix-like DNA-binding domain superfamily/Winged helix DNA-binding domain"/>
    <property type="match status" value="1"/>
</dbReference>
<proteinExistence type="predicted"/>
<evidence type="ECO:0000313" key="8">
    <source>
        <dbReference type="EMBL" id="VFR16670.1"/>
    </source>
</evidence>
<dbReference type="SMART" id="SM00895">
    <property type="entry name" value="FCD"/>
    <property type="match status" value="1"/>
</dbReference>
<dbReference type="InterPro" id="IPR011711">
    <property type="entry name" value="GntR_C"/>
</dbReference>
<dbReference type="SUPFAM" id="SSF48008">
    <property type="entry name" value="GntR ligand-binding domain-like"/>
    <property type="match status" value="1"/>
</dbReference>
<organism evidence="11">
    <name type="scientific">plant metagenome</name>
    <dbReference type="NCBI Taxonomy" id="1297885"/>
    <lineage>
        <taxon>unclassified sequences</taxon>
        <taxon>metagenomes</taxon>
        <taxon>organismal metagenomes</taxon>
    </lineage>
</organism>
<evidence type="ECO:0000313" key="9">
    <source>
        <dbReference type="EMBL" id="VFR55569.1"/>
    </source>
</evidence>
<evidence type="ECO:0000256" key="5">
    <source>
        <dbReference type="ARBA" id="ARBA00037357"/>
    </source>
</evidence>
<evidence type="ECO:0000313" key="11">
    <source>
        <dbReference type="EMBL" id="VFR91555.1"/>
    </source>
</evidence>
<dbReference type="SUPFAM" id="SSF46785">
    <property type="entry name" value="Winged helix' DNA-binding domain"/>
    <property type="match status" value="1"/>
</dbReference>
<dbReference type="PANTHER" id="PTHR43537">
    <property type="entry name" value="TRANSCRIPTIONAL REGULATOR, GNTR FAMILY"/>
    <property type="match status" value="1"/>
</dbReference>
<evidence type="ECO:0000256" key="4">
    <source>
        <dbReference type="ARBA" id="ARBA00023163"/>
    </source>
</evidence>
<evidence type="ECO:0000313" key="10">
    <source>
        <dbReference type="EMBL" id="VFR84800.1"/>
    </source>
</evidence>
<dbReference type="InterPro" id="IPR000524">
    <property type="entry name" value="Tscrpt_reg_HTH_GntR"/>
</dbReference>
<dbReference type="InterPro" id="IPR008920">
    <property type="entry name" value="TF_FadR/GntR_C"/>
</dbReference>
<dbReference type="EMBL" id="CAADIK010000057">
    <property type="protein sequence ID" value="VFR84800.1"/>
    <property type="molecule type" value="Genomic_DNA"/>
</dbReference>
<dbReference type="Gene3D" id="1.20.120.530">
    <property type="entry name" value="GntR ligand-binding domain-like"/>
    <property type="match status" value="1"/>
</dbReference>
<accession>A0A484UYJ6</accession>
<dbReference type="InterPro" id="IPR036390">
    <property type="entry name" value="WH_DNA-bd_sf"/>
</dbReference>
<dbReference type="GO" id="GO:0003677">
    <property type="term" value="F:DNA binding"/>
    <property type="evidence" value="ECO:0007669"/>
    <property type="project" value="UniProtKB-KW"/>
</dbReference>
<keyword evidence="1" id="KW-0678">Repressor</keyword>
<keyword evidence="2" id="KW-0805">Transcription regulation</keyword>
<dbReference type="EMBL" id="CAADII010000046">
    <property type="protein sequence ID" value="VFR55569.1"/>
    <property type="molecule type" value="Genomic_DNA"/>
</dbReference>
<evidence type="ECO:0000256" key="1">
    <source>
        <dbReference type="ARBA" id="ARBA00022491"/>
    </source>
</evidence>
<dbReference type="AlphaFoldDB" id="A0A484UYJ6"/>
<evidence type="ECO:0000313" key="12">
    <source>
        <dbReference type="EMBL" id="VFS21292.1"/>
    </source>
</evidence>
<dbReference type="EMBL" id="CAADIP010000027">
    <property type="protein sequence ID" value="VFR91555.1"/>
    <property type="molecule type" value="Genomic_DNA"/>
</dbReference>
<dbReference type="SMART" id="SM00345">
    <property type="entry name" value="HTH_GNTR"/>
    <property type="match status" value="1"/>
</dbReference>
<dbReference type="CDD" id="cd07377">
    <property type="entry name" value="WHTH_GntR"/>
    <property type="match status" value="1"/>
</dbReference>
<dbReference type="GO" id="GO:0003700">
    <property type="term" value="F:DNA-binding transcription factor activity"/>
    <property type="evidence" value="ECO:0007669"/>
    <property type="project" value="InterPro"/>
</dbReference>
<gene>
    <name evidence="8" type="ORF">AMP9_2385</name>
    <name evidence="9" type="ORF">BRI6_2529</name>
    <name evidence="10" type="ORF">BRI9_2584</name>
    <name evidence="11" type="ORF">IVO3_2583</name>
    <name evidence="12" type="ORF">RAN7_2558</name>
</gene>
<dbReference type="InterPro" id="IPR036388">
    <property type="entry name" value="WH-like_DNA-bd_sf"/>
</dbReference>
<comment type="function">
    <text evidence="5">Transcriptional repressor for the pyruvate dehydrogenase complex genes aceEF and lpd.</text>
</comment>
<name>A0A484UYJ6_9ZZZZ</name>
<dbReference type="PROSITE" id="PS50949">
    <property type="entry name" value="HTH_GNTR"/>
    <property type="match status" value="1"/>
</dbReference>
<keyword evidence="4" id="KW-0804">Transcription</keyword>
<keyword evidence="3" id="KW-0238">DNA-binding</keyword>
<evidence type="ECO:0000256" key="6">
    <source>
        <dbReference type="ARBA" id="ARBA00039592"/>
    </source>
</evidence>
<dbReference type="Pfam" id="PF07729">
    <property type="entry name" value="FCD"/>
    <property type="match status" value="1"/>
</dbReference>
<dbReference type="PANTHER" id="PTHR43537:SF34">
    <property type="entry name" value="PYRUVATE DEHYDROGENASE COMPLEX REPRESSOR"/>
    <property type="match status" value="1"/>
</dbReference>
<evidence type="ECO:0000256" key="3">
    <source>
        <dbReference type="ARBA" id="ARBA00023125"/>
    </source>
</evidence>
<reference evidence="11" key="1">
    <citation type="submission" date="2019-03" db="EMBL/GenBank/DDBJ databases">
        <authorList>
            <person name="Danneels B."/>
        </authorList>
    </citation>
    <scope>NUCLEOTIDE SEQUENCE</scope>
</reference>
<evidence type="ECO:0000256" key="2">
    <source>
        <dbReference type="ARBA" id="ARBA00023015"/>
    </source>
</evidence>
<dbReference type="EMBL" id="CAADHY010000006">
    <property type="protein sequence ID" value="VFR16670.1"/>
    <property type="molecule type" value="Genomic_DNA"/>
</dbReference>
<protein>
    <recommendedName>
        <fullName evidence="6">Pyruvate dehydrogenase complex repressor</fullName>
    </recommendedName>
</protein>